<sequence>MKGLSESEKVGYEILKRYEGGFVSRRDGAIAVKILKEDKTLLVWIRQSPITQDALKLFKKIAEKHEYDELVLLKLYSEADYVKFSELSQFRIVKSVDEL</sequence>
<dbReference type="STRING" id="572546.Arcpr_0842"/>
<dbReference type="PaxDb" id="572546-Arcpr_0842"/>
<accession>D2RHY0</accession>
<reference evidence="1 2" key="1">
    <citation type="journal article" date="2010" name="Stand. Genomic Sci.">
        <title>Complete genome sequence of Archaeoglobus profundus type strain (AV18).</title>
        <authorList>
            <person name="von Jan M."/>
            <person name="Lapidus A."/>
            <person name="Del Rio T.G."/>
            <person name="Copeland A."/>
            <person name="Tice H."/>
            <person name="Cheng J.F."/>
            <person name="Lucas S."/>
            <person name="Chen F."/>
            <person name="Nolan M."/>
            <person name="Goodwin L."/>
            <person name="Han C."/>
            <person name="Pitluck S."/>
            <person name="Liolios K."/>
            <person name="Ivanova N."/>
            <person name="Mavromatis K."/>
            <person name="Ovchinnikova G."/>
            <person name="Chertkov O."/>
            <person name="Pati A."/>
            <person name="Chen A."/>
            <person name="Palaniappan K."/>
            <person name="Land M."/>
            <person name="Hauser L."/>
            <person name="Chang Y.J."/>
            <person name="Jeffries C.D."/>
            <person name="Saunders E."/>
            <person name="Brettin T."/>
            <person name="Detter J.C."/>
            <person name="Chain P."/>
            <person name="Eichinger K."/>
            <person name="Huber H."/>
            <person name="Spring S."/>
            <person name="Rohde M."/>
            <person name="Goker M."/>
            <person name="Wirth R."/>
            <person name="Woyke T."/>
            <person name="Bristow J."/>
            <person name="Eisen J.A."/>
            <person name="Markowitz V."/>
            <person name="Hugenholtz P."/>
            <person name="Kyrpides N.C."/>
            <person name="Klenk H.P."/>
        </authorList>
    </citation>
    <scope>NUCLEOTIDE SEQUENCE [LARGE SCALE GENOMIC DNA]</scope>
    <source>
        <strain evidence="2">DSM 5631 / JCM 9629 / NBRC 100127 / Av18</strain>
    </source>
</reference>
<protein>
    <submittedName>
        <fullName evidence="1">Uncharacterized protein</fullName>
    </submittedName>
</protein>
<dbReference type="RefSeq" id="WP_012940241.1">
    <property type="nucleotide sequence ID" value="NC_013741.1"/>
</dbReference>
<dbReference type="Proteomes" id="UP000001901">
    <property type="component" value="Chromosome"/>
</dbReference>
<evidence type="ECO:0000313" key="2">
    <source>
        <dbReference type="Proteomes" id="UP000001901"/>
    </source>
</evidence>
<keyword evidence="2" id="KW-1185">Reference proteome</keyword>
<dbReference type="GeneID" id="8739504"/>
<dbReference type="HOGENOM" id="CLU_2313629_0_0_2"/>
<gene>
    <name evidence="1" type="ordered locus">Arcpr_0842</name>
</gene>
<dbReference type="AlphaFoldDB" id="D2RHY0"/>
<dbReference type="EMBL" id="CP001857">
    <property type="protein sequence ID" value="ADB57905.1"/>
    <property type="molecule type" value="Genomic_DNA"/>
</dbReference>
<name>D2RHY0_ARCPA</name>
<organism evidence="1 2">
    <name type="scientific">Archaeoglobus profundus (strain DSM 5631 / JCM 9629 / NBRC 100127 / Av18)</name>
    <dbReference type="NCBI Taxonomy" id="572546"/>
    <lineage>
        <taxon>Archaea</taxon>
        <taxon>Methanobacteriati</taxon>
        <taxon>Methanobacteriota</taxon>
        <taxon>Archaeoglobi</taxon>
        <taxon>Archaeoglobales</taxon>
        <taxon>Archaeoglobaceae</taxon>
        <taxon>Archaeoglobus</taxon>
    </lineage>
</organism>
<evidence type="ECO:0000313" key="1">
    <source>
        <dbReference type="EMBL" id="ADB57905.1"/>
    </source>
</evidence>
<proteinExistence type="predicted"/>
<dbReference type="KEGG" id="apo:Arcpr_0842"/>